<keyword evidence="4" id="KW-1133">Transmembrane helix</keyword>
<proteinExistence type="predicted"/>
<dbReference type="AlphaFoldDB" id="A0A553K2D2"/>
<dbReference type="OrthoDB" id="5181554at2"/>
<keyword evidence="4" id="KW-0472">Membrane</keyword>
<feature type="transmembrane region" description="Helical" evidence="4">
    <location>
        <begin position="80"/>
        <end position="101"/>
    </location>
</feature>
<evidence type="ECO:0000256" key="2">
    <source>
        <dbReference type="ARBA" id="ARBA00022777"/>
    </source>
</evidence>
<dbReference type="SUPFAM" id="SSF55874">
    <property type="entry name" value="ATPase domain of HSP90 chaperone/DNA topoisomerase II/histidine kinase"/>
    <property type="match status" value="1"/>
</dbReference>
<keyword evidence="7" id="KW-1185">Reference proteome</keyword>
<dbReference type="PANTHER" id="PTHR24421">
    <property type="entry name" value="NITRATE/NITRITE SENSOR PROTEIN NARX-RELATED"/>
    <property type="match status" value="1"/>
</dbReference>
<protein>
    <recommendedName>
        <fullName evidence="5">Histidine kinase/HSP90-like ATPase domain-containing protein</fullName>
    </recommendedName>
</protein>
<feature type="domain" description="Histidine kinase/HSP90-like ATPase" evidence="5">
    <location>
        <begin position="290"/>
        <end position="384"/>
    </location>
</feature>
<feature type="transmembrane region" description="Helical" evidence="4">
    <location>
        <begin position="21"/>
        <end position="42"/>
    </location>
</feature>
<gene>
    <name evidence="6" type="ORF">FOJ82_07025</name>
</gene>
<reference evidence="6 7" key="1">
    <citation type="submission" date="2019-07" db="EMBL/GenBank/DDBJ databases">
        <authorList>
            <person name="Zhou L.-Y."/>
        </authorList>
    </citation>
    <scope>NUCLEOTIDE SEQUENCE [LARGE SCALE GENOMIC DNA]</scope>
    <source>
        <strain evidence="6 7">YIM 101269</strain>
    </source>
</reference>
<keyword evidence="2" id="KW-0418">Kinase</keyword>
<feature type="transmembrane region" description="Helical" evidence="4">
    <location>
        <begin position="48"/>
        <end position="68"/>
    </location>
</feature>
<dbReference type="RefSeq" id="WP_143937747.1">
    <property type="nucleotide sequence ID" value="NZ_VKKG01000002.1"/>
</dbReference>
<evidence type="ECO:0000259" key="5">
    <source>
        <dbReference type="Pfam" id="PF02518"/>
    </source>
</evidence>
<feature type="transmembrane region" description="Helical" evidence="4">
    <location>
        <begin position="130"/>
        <end position="146"/>
    </location>
</feature>
<sequence length="388" mass="42252">MSWLKATSSWFRHGYDLLGRSLNVLLLVRGVLALHAVVQNLVLVMPQAANPLAVALVTAVVVGWTAFVSWRFRKPSGRTVGMFLADLAVTLAVVASTAFVVGEDSTTMPLAALWMVGSSLYVAVLSSRRWAFASALAVSAVYLLAFREITLGHVNMVLITLISTYTLGELMSQFKASITEQERERIRTVALAERERLSRIVHDGALQVLALVEREGPSLGPRGIRLAALARESESQLRNLLRDREIVDDEQAEEALVDLAAALDKYQSARVTVSTMAGQVMVPRLVVDEVEATLLEALKNVEKHAGKDAEAWVLLDQETDDEVILWVRDNGVGMSADQVTDASIRGRMGIKDSIVGRMSALGGSAMLKSSPGLGTEWELRFPVDMGEL</sequence>
<accession>A0A553K2D2</accession>
<dbReference type="EMBL" id="VKKG01000002">
    <property type="protein sequence ID" value="TRY18855.1"/>
    <property type="molecule type" value="Genomic_DNA"/>
</dbReference>
<keyword evidence="3" id="KW-0902">Two-component regulatory system</keyword>
<evidence type="ECO:0000256" key="3">
    <source>
        <dbReference type="ARBA" id="ARBA00023012"/>
    </source>
</evidence>
<evidence type="ECO:0000256" key="4">
    <source>
        <dbReference type="SAM" id="Phobius"/>
    </source>
</evidence>
<dbReference type="PANTHER" id="PTHR24421:SF61">
    <property type="entry name" value="OXYGEN SENSOR HISTIDINE KINASE NREB"/>
    <property type="match status" value="1"/>
</dbReference>
<keyword evidence="4" id="KW-0812">Transmembrane</keyword>
<evidence type="ECO:0000313" key="7">
    <source>
        <dbReference type="Proteomes" id="UP000317638"/>
    </source>
</evidence>
<feature type="transmembrane region" description="Helical" evidence="4">
    <location>
        <begin position="107"/>
        <end position="125"/>
    </location>
</feature>
<comment type="caution">
    <text evidence="6">The sequence shown here is derived from an EMBL/GenBank/DDBJ whole genome shotgun (WGS) entry which is preliminary data.</text>
</comment>
<evidence type="ECO:0000256" key="1">
    <source>
        <dbReference type="ARBA" id="ARBA00022679"/>
    </source>
</evidence>
<dbReference type="InterPro" id="IPR036890">
    <property type="entry name" value="HATPase_C_sf"/>
</dbReference>
<organism evidence="6 7">
    <name type="scientific">Tessaracoccus rhinocerotis</name>
    <dbReference type="NCBI Taxonomy" id="1689449"/>
    <lineage>
        <taxon>Bacteria</taxon>
        <taxon>Bacillati</taxon>
        <taxon>Actinomycetota</taxon>
        <taxon>Actinomycetes</taxon>
        <taxon>Propionibacteriales</taxon>
        <taxon>Propionibacteriaceae</taxon>
        <taxon>Tessaracoccus</taxon>
    </lineage>
</organism>
<dbReference type="GO" id="GO:0016301">
    <property type="term" value="F:kinase activity"/>
    <property type="evidence" value="ECO:0007669"/>
    <property type="project" value="UniProtKB-KW"/>
</dbReference>
<dbReference type="InterPro" id="IPR003594">
    <property type="entry name" value="HATPase_dom"/>
</dbReference>
<keyword evidence="1" id="KW-0808">Transferase</keyword>
<evidence type="ECO:0000313" key="6">
    <source>
        <dbReference type="EMBL" id="TRY18855.1"/>
    </source>
</evidence>
<dbReference type="Proteomes" id="UP000317638">
    <property type="component" value="Unassembled WGS sequence"/>
</dbReference>
<dbReference type="InterPro" id="IPR050482">
    <property type="entry name" value="Sensor_HK_TwoCompSys"/>
</dbReference>
<name>A0A553K2D2_9ACTN</name>
<dbReference type="GO" id="GO:0000160">
    <property type="term" value="P:phosphorelay signal transduction system"/>
    <property type="evidence" value="ECO:0007669"/>
    <property type="project" value="UniProtKB-KW"/>
</dbReference>
<dbReference type="Gene3D" id="3.30.565.10">
    <property type="entry name" value="Histidine kinase-like ATPase, C-terminal domain"/>
    <property type="match status" value="1"/>
</dbReference>
<dbReference type="Pfam" id="PF02518">
    <property type="entry name" value="HATPase_c"/>
    <property type="match status" value="1"/>
</dbReference>